<dbReference type="AlphaFoldDB" id="A0A9J6QPJ0"/>
<evidence type="ECO:0000313" key="2">
    <source>
        <dbReference type="Proteomes" id="UP001065549"/>
    </source>
</evidence>
<dbReference type="RefSeq" id="WP_253019631.1">
    <property type="nucleotide sequence ID" value="NZ_JAOSHN010000002.1"/>
</dbReference>
<dbReference type="NCBIfam" id="TIGR02436">
    <property type="entry name" value="four helix bundle protein"/>
    <property type="match status" value="1"/>
</dbReference>
<gene>
    <name evidence="1" type="ORF">OBO34_05350</name>
</gene>
<keyword evidence="2" id="KW-1185">Reference proteome</keyword>
<dbReference type="InterPro" id="IPR012657">
    <property type="entry name" value="23S_rRNA-intervening_sequence"/>
</dbReference>
<evidence type="ECO:0000313" key="1">
    <source>
        <dbReference type="EMBL" id="MCU7377781.1"/>
    </source>
</evidence>
<protein>
    <submittedName>
        <fullName evidence="1">Four helix bundle protein</fullName>
    </submittedName>
</protein>
<name>A0A9J6QPJ0_9FIRM</name>
<dbReference type="InterPro" id="IPR036583">
    <property type="entry name" value="23S_rRNA_IVS_sf"/>
</dbReference>
<dbReference type="EMBL" id="JAOSHN010000002">
    <property type="protein sequence ID" value="MCU7377781.1"/>
    <property type="molecule type" value="Genomic_DNA"/>
</dbReference>
<organism evidence="1 2">
    <name type="scientific">Hominibacterium faecale</name>
    <dbReference type="NCBI Taxonomy" id="2839743"/>
    <lineage>
        <taxon>Bacteria</taxon>
        <taxon>Bacillati</taxon>
        <taxon>Bacillota</taxon>
        <taxon>Clostridia</taxon>
        <taxon>Peptostreptococcales</taxon>
        <taxon>Anaerovoracaceae</taxon>
        <taxon>Hominibacterium</taxon>
    </lineage>
</organism>
<proteinExistence type="predicted"/>
<accession>A0A9J6QPJ0</accession>
<sequence length="105" mass="11937">MNISEKGFNYAIRTAEVVRYLKDSEKNFPLCERLLACGLETGMNCQELSKGETAEDILRKLALYKIKEADYIIEMAVYGGYLTELQSVHIREDGEELIKLLNATV</sequence>
<reference evidence="1" key="1">
    <citation type="submission" date="2022-09" db="EMBL/GenBank/DDBJ databases">
        <title>Culturomic study of gut microbiota in children with autism spectrum disorder.</title>
        <authorList>
            <person name="Efimov B.A."/>
            <person name="Chaplin A.V."/>
            <person name="Sokolova S.R."/>
            <person name="Pikina A.P."/>
            <person name="Korzhanova M."/>
            <person name="Belova V."/>
            <person name="Korostin D."/>
        </authorList>
    </citation>
    <scope>NUCLEOTIDE SEQUENCE</scope>
    <source>
        <strain evidence="1">ASD5510</strain>
    </source>
</reference>
<comment type="caution">
    <text evidence="1">The sequence shown here is derived from an EMBL/GenBank/DDBJ whole genome shotgun (WGS) entry which is preliminary data.</text>
</comment>
<dbReference type="SUPFAM" id="SSF158446">
    <property type="entry name" value="IVS-encoded protein-like"/>
    <property type="match status" value="1"/>
</dbReference>
<dbReference type="Gene3D" id="1.20.1440.60">
    <property type="entry name" value="23S rRNA-intervening sequence"/>
    <property type="match status" value="1"/>
</dbReference>
<dbReference type="Proteomes" id="UP001065549">
    <property type="component" value="Unassembled WGS sequence"/>
</dbReference>